<protein>
    <submittedName>
        <fullName evidence="1">Uncharacterized protein</fullName>
    </submittedName>
</protein>
<dbReference type="EMBL" id="PHUF01000002">
    <property type="protein sequence ID" value="PKB25653.1"/>
    <property type="molecule type" value="Genomic_DNA"/>
</dbReference>
<gene>
    <name evidence="1" type="ORF">B0I00_0857</name>
</gene>
<comment type="caution">
    <text evidence="1">The sequence shown here is derived from an EMBL/GenBank/DDBJ whole genome shotgun (WGS) entry which is preliminary data.</text>
</comment>
<reference evidence="1 2" key="1">
    <citation type="submission" date="2017-11" db="EMBL/GenBank/DDBJ databases">
        <title>Genomic Encyclopedia of Type Strains, Phase III (KMG-III): the genomes of soil and plant-associated and newly described type strains.</title>
        <authorList>
            <person name="Whitman W."/>
        </authorList>
    </citation>
    <scope>NUCLEOTIDE SEQUENCE [LARGE SCALE GENOMIC DNA]</scope>
    <source>
        <strain evidence="1 2">CGMCC 1.12274</strain>
    </source>
</reference>
<organism evidence="1 2">
    <name type="scientific">Novosphingobium kunmingense</name>
    <dbReference type="NCBI Taxonomy" id="1211806"/>
    <lineage>
        <taxon>Bacteria</taxon>
        <taxon>Pseudomonadati</taxon>
        <taxon>Pseudomonadota</taxon>
        <taxon>Alphaproteobacteria</taxon>
        <taxon>Sphingomonadales</taxon>
        <taxon>Sphingomonadaceae</taxon>
        <taxon>Novosphingobium</taxon>
    </lineage>
</organism>
<dbReference type="RefSeq" id="WP_157812464.1">
    <property type="nucleotide sequence ID" value="NZ_PHUF01000002.1"/>
</dbReference>
<dbReference type="Proteomes" id="UP000232587">
    <property type="component" value="Unassembled WGS sequence"/>
</dbReference>
<accession>A0A2N0I3A4</accession>
<sequence>MLTLAIATFFAVAGAGSLAIIAGALRAAAPKVALLRRNLAECSDTLTVSARLFETVTSFDDGKIVRLPVRARLVHQPVLRDAA</sequence>
<proteinExistence type="predicted"/>
<keyword evidence="2" id="KW-1185">Reference proteome</keyword>
<evidence type="ECO:0000313" key="1">
    <source>
        <dbReference type="EMBL" id="PKB25653.1"/>
    </source>
</evidence>
<dbReference type="AlphaFoldDB" id="A0A2N0I3A4"/>
<name>A0A2N0I3A4_9SPHN</name>
<evidence type="ECO:0000313" key="2">
    <source>
        <dbReference type="Proteomes" id="UP000232587"/>
    </source>
</evidence>